<dbReference type="KEGG" id="mew:MSWAN_1566"/>
<dbReference type="Pfam" id="PF09886">
    <property type="entry name" value="DUF2113"/>
    <property type="match status" value="1"/>
</dbReference>
<gene>
    <name evidence="1" type="ordered locus">MSWAN_1566</name>
</gene>
<organism evidence="1 2">
    <name type="scientific">Methanobacterium paludis (strain DSM 25820 / JCM 18151 / SWAN1)</name>
    <dbReference type="NCBI Taxonomy" id="868131"/>
    <lineage>
        <taxon>Archaea</taxon>
        <taxon>Methanobacteriati</taxon>
        <taxon>Methanobacteriota</taxon>
        <taxon>Methanomada group</taxon>
        <taxon>Methanobacteria</taxon>
        <taxon>Methanobacteriales</taxon>
        <taxon>Methanobacteriaceae</taxon>
        <taxon>Methanobacterium</taxon>
    </lineage>
</organism>
<dbReference type="RefSeq" id="WP_013826079.1">
    <property type="nucleotide sequence ID" value="NC_015574.1"/>
</dbReference>
<name>F6D1V3_METPW</name>
<dbReference type="HOGENOM" id="CLU_121275_0_0_2"/>
<dbReference type="InterPro" id="IPR016762">
    <property type="entry name" value="Methan_mark_17"/>
</dbReference>
<dbReference type="eggNOG" id="arCOG04904">
    <property type="taxonomic scope" value="Archaea"/>
</dbReference>
<dbReference type="PIRSF" id="PIRSF019464">
    <property type="entry name" value="UCP019464"/>
    <property type="match status" value="1"/>
</dbReference>
<dbReference type="GeneID" id="10669075"/>
<dbReference type="AlphaFoldDB" id="F6D1V3"/>
<dbReference type="Proteomes" id="UP000009231">
    <property type="component" value="Chromosome"/>
</dbReference>
<evidence type="ECO:0000313" key="2">
    <source>
        <dbReference type="Proteomes" id="UP000009231"/>
    </source>
</evidence>
<protein>
    <submittedName>
        <fullName evidence="1">Methanogenesis marker protein 17</fullName>
    </submittedName>
</protein>
<dbReference type="OrthoDB" id="52971at2157"/>
<dbReference type="STRING" id="868131.MSWAN_1566"/>
<sequence length="185" mass="22087">MKVECYDKEGEKVYDMIVRQILQDVQVIRSINDLRVFVDPREPLFIIVIKFEKAASPIMLEDLAEYEYDKQANEVFIRIKDETYLPELLKKLWELEGRNKIHQPSRYEVIIDDPKVDLNKLVVHDPQEDMKKKIYDAMFRIIPEGFRVIKHKSEDDIIAMTCSDEIIKDEWLEKTDKIIEEVKNK</sequence>
<keyword evidence="2" id="KW-1185">Reference proteome</keyword>
<accession>F6D1V3</accession>
<reference evidence="1 2" key="1">
    <citation type="journal article" date="2014" name="Int. J. Syst. Evol. Microbiol.">
        <title>Methanobacterium paludis sp. nov. and a novel strain of Methanobacterium lacus isolated from northern peatlands.</title>
        <authorList>
            <person name="Cadillo-Quiroz H."/>
            <person name="Brauer S.L."/>
            <person name="Goodson N."/>
            <person name="Yavitt J.B."/>
            <person name="Zinder S.H."/>
        </authorList>
    </citation>
    <scope>NUCLEOTIDE SEQUENCE [LARGE SCALE GENOMIC DNA]</scope>
    <source>
        <strain evidence="2">DSM 25820 / JCM 18151 / SWAN1</strain>
    </source>
</reference>
<dbReference type="NCBIfam" id="TIGR03291">
    <property type="entry name" value="methan_mark_17"/>
    <property type="match status" value="1"/>
</dbReference>
<dbReference type="EMBL" id="CP002772">
    <property type="protein sequence ID" value="AEG18580.1"/>
    <property type="molecule type" value="Genomic_DNA"/>
</dbReference>
<evidence type="ECO:0000313" key="1">
    <source>
        <dbReference type="EMBL" id="AEG18580.1"/>
    </source>
</evidence>
<proteinExistence type="predicted"/>